<dbReference type="PANTHER" id="PTHR43603">
    <property type="entry name" value="COBW DOMAIN-CONTAINING PROTEIN DDB_G0274527"/>
    <property type="match status" value="1"/>
</dbReference>
<comment type="caution">
    <text evidence="2">The sequence shown here is derived from an EMBL/GenBank/DDBJ whole genome shotgun (WGS) entry which is preliminary data.</text>
</comment>
<feature type="domain" description="CobW C-terminal" evidence="1">
    <location>
        <begin position="228"/>
        <end position="344"/>
    </location>
</feature>
<dbReference type="Proteomes" id="UP000294508">
    <property type="component" value="Unassembled WGS sequence"/>
</dbReference>
<gene>
    <name evidence="2" type="ORF">EV652_12216</name>
</gene>
<accession>A0A4R2GWE7</accession>
<proteinExistence type="predicted"/>
<dbReference type="EMBL" id="SLWN01000022">
    <property type="protein sequence ID" value="TCO15358.1"/>
    <property type="molecule type" value="Genomic_DNA"/>
</dbReference>
<organism evidence="2 3">
    <name type="scientific">Kribbella steppae</name>
    <dbReference type="NCBI Taxonomy" id="2512223"/>
    <lineage>
        <taxon>Bacteria</taxon>
        <taxon>Bacillati</taxon>
        <taxon>Actinomycetota</taxon>
        <taxon>Actinomycetes</taxon>
        <taxon>Propionibacteriales</taxon>
        <taxon>Kribbellaceae</taxon>
        <taxon>Kribbella</taxon>
    </lineage>
</organism>
<keyword evidence="3" id="KW-1185">Reference proteome</keyword>
<evidence type="ECO:0000313" key="3">
    <source>
        <dbReference type="Proteomes" id="UP000294508"/>
    </source>
</evidence>
<name>A0A4R2GWE7_9ACTN</name>
<dbReference type="SMART" id="SM00833">
    <property type="entry name" value="CobW_C"/>
    <property type="match status" value="1"/>
</dbReference>
<dbReference type="Gene3D" id="3.40.50.300">
    <property type="entry name" value="P-loop containing nucleotide triphosphate hydrolases"/>
    <property type="match status" value="1"/>
</dbReference>
<evidence type="ECO:0000259" key="1">
    <source>
        <dbReference type="SMART" id="SM00833"/>
    </source>
</evidence>
<evidence type="ECO:0000313" key="2">
    <source>
        <dbReference type="EMBL" id="TCO15358.1"/>
    </source>
</evidence>
<dbReference type="OrthoDB" id="9808822at2"/>
<dbReference type="InterPro" id="IPR011629">
    <property type="entry name" value="CobW-like_C"/>
</dbReference>
<dbReference type="PANTHER" id="PTHR43603:SF1">
    <property type="entry name" value="ZINC-REGULATED GTPASE METALLOPROTEIN ACTIVATOR 1"/>
    <property type="match status" value="1"/>
</dbReference>
<dbReference type="Pfam" id="PF07683">
    <property type="entry name" value="CobW_C"/>
    <property type="match status" value="1"/>
</dbReference>
<dbReference type="AlphaFoldDB" id="A0A4R2GWE7"/>
<reference evidence="2 3" key="1">
    <citation type="journal article" date="2015" name="Stand. Genomic Sci.">
        <title>Genomic Encyclopedia of Bacterial and Archaeal Type Strains, Phase III: the genomes of soil and plant-associated and newly described type strains.</title>
        <authorList>
            <person name="Whitman W.B."/>
            <person name="Woyke T."/>
            <person name="Klenk H.P."/>
            <person name="Zhou Y."/>
            <person name="Lilburn T.G."/>
            <person name="Beck B.J."/>
            <person name="De Vos P."/>
            <person name="Vandamme P."/>
            <person name="Eisen J.A."/>
            <person name="Garrity G."/>
            <person name="Hugenholtz P."/>
            <person name="Kyrpides N.C."/>
        </authorList>
    </citation>
    <scope>NUCLEOTIDE SEQUENCE [LARGE SCALE GENOMIC DNA]</scope>
    <source>
        <strain evidence="2 3">VKM Ac-2572</strain>
    </source>
</reference>
<sequence length="368" mass="39126">MLPVTVLTGVDEPFRAAVAGNLLAAAGPSGVLVDYDVSGLADGSVVRIARTAGGVINREVIRMGHPCVSCAMRGSLVALLVSIAAVERYDVAIVSMPGAGDTQALAEEIARDAADELRVDAVVTTVDAGTMIDDLTGDQLIQDRGIPTAAEDGRAIAEVITHQLEYANVAVLSSDDETVRALVQAINPQLLIRTTPAGLLGVRLHDPDAAETWTEPGSISAPVEGGPVRTLVWQSDRPFHPERLYDALEDLVAGTARGRGTVWLATQHRNRLSWDSFGTNISIGVLGPWLADLPADRWSGVGQQHQARSALEWHPEYGDRASYLSITGIGLDIRELRERLDGCVLRADEAVHPLTDPFAPYLEGSTAA</sequence>
<protein>
    <submittedName>
        <fullName evidence="2">G3E family GTPase</fullName>
    </submittedName>
</protein>
<dbReference type="SUPFAM" id="SSF90002">
    <property type="entry name" value="Hypothetical protein YjiA, C-terminal domain"/>
    <property type="match status" value="1"/>
</dbReference>
<dbReference type="InterPro" id="IPR051927">
    <property type="entry name" value="Zn_Chap_cDPG_Synth"/>
</dbReference>
<dbReference type="RefSeq" id="WP_132215797.1">
    <property type="nucleotide sequence ID" value="NZ_SLWN01000022.1"/>
</dbReference>
<dbReference type="InterPro" id="IPR027417">
    <property type="entry name" value="P-loop_NTPase"/>
</dbReference>